<evidence type="ECO:0000313" key="8">
    <source>
        <dbReference type="EMBL" id="KIW29753.1"/>
    </source>
</evidence>
<dbReference type="GO" id="GO:0000329">
    <property type="term" value="C:fungal-type vacuole membrane"/>
    <property type="evidence" value="ECO:0007669"/>
    <property type="project" value="TreeGrafter"/>
</dbReference>
<keyword evidence="3 6" id="KW-1133">Transmembrane helix</keyword>
<dbReference type="OrthoDB" id="4203292at2759"/>
<keyword evidence="4 6" id="KW-0472">Membrane</keyword>
<evidence type="ECO:0000256" key="3">
    <source>
        <dbReference type="ARBA" id="ARBA00022989"/>
    </source>
</evidence>
<feature type="transmembrane region" description="Helical" evidence="6">
    <location>
        <begin position="546"/>
        <end position="564"/>
    </location>
</feature>
<dbReference type="PANTHER" id="PTHR23501">
    <property type="entry name" value="MAJOR FACILITATOR SUPERFAMILY"/>
    <property type="match status" value="1"/>
</dbReference>
<feature type="region of interest" description="Disordered" evidence="5">
    <location>
        <begin position="20"/>
        <end position="39"/>
    </location>
</feature>
<evidence type="ECO:0000256" key="5">
    <source>
        <dbReference type="SAM" id="MobiDB-lite"/>
    </source>
</evidence>
<dbReference type="InterPro" id="IPR020846">
    <property type="entry name" value="MFS_dom"/>
</dbReference>
<dbReference type="Gene3D" id="1.20.1250.20">
    <property type="entry name" value="MFS general substrate transporter like domains"/>
    <property type="match status" value="2"/>
</dbReference>
<organism evidence="8 9">
    <name type="scientific">Cladophialophora immunda</name>
    <dbReference type="NCBI Taxonomy" id="569365"/>
    <lineage>
        <taxon>Eukaryota</taxon>
        <taxon>Fungi</taxon>
        <taxon>Dikarya</taxon>
        <taxon>Ascomycota</taxon>
        <taxon>Pezizomycotina</taxon>
        <taxon>Eurotiomycetes</taxon>
        <taxon>Chaetothyriomycetidae</taxon>
        <taxon>Chaetothyriales</taxon>
        <taxon>Herpotrichiellaceae</taxon>
        <taxon>Cladophialophora</taxon>
    </lineage>
</organism>
<evidence type="ECO:0000256" key="1">
    <source>
        <dbReference type="ARBA" id="ARBA00004141"/>
    </source>
</evidence>
<dbReference type="InterPro" id="IPR011701">
    <property type="entry name" value="MFS"/>
</dbReference>
<evidence type="ECO:0000256" key="6">
    <source>
        <dbReference type="SAM" id="Phobius"/>
    </source>
</evidence>
<reference evidence="8 9" key="1">
    <citation type="submission" date="2015-01" db="EMBL/GenBank/DDBJ databases">
        <title>The Genome Sequence of Cladophialophora immunda CBS83496.</title>
        <authorList>
            <consortium name="The Broad Institute Genomics Platform"/>
            <person name="Cuomo C."/>
            <person name="de Hoog S."/>
            <person name="Gorbushina A."/>
            <person name="Stielow B."/>
            <person name="Teixiera M."/>
            <person name="Abouelleil A."/>
            <person name="Chapman S.B."/>
            <person name="Priest M."/>
            <person name="Young S.K."/>
            <person name="Wortman J."/>
            <person name="Nusbaum C."/>
            <person name="Birren B."/>
        </authorList>
    </citation>
    <scope>NUCLEOTIDE SEQUENCE [LARGE SCALE GENOMIC DNA]</scope>
    <source>
        <strain evidence="8 9">CBS 83496</strain>
    </source>
</reference>
<dbReference type="HOGENOM" id="CLU_000960_22_3_1"/>
<evidence type="ECO:0000259" key="7">
    <source>
        <dbReference type="PROSITE" id="PS50850"/>
    </source>
</evidence>
<dbReference type="PROSITE" id="PS50850">
    <property type="entry name" value="MFS"/>
    <property type="match status" value="1"/>
</dbReference>
<dbReference type="GO" id="GO:0015174">
    <property type="term" value="F:basic amino acid transmembrane transporter activity"/>
    <property type="evidence" value="ECO:0007669"/>
    <property type="project" value="TreeGrafter"/>
</dbReference>
<feature type="compositionally biased region" description="Low complexity" evidence="5">
    <location>
        <begin position="22"/>
        <end position="33"/>
    </location>
</feature>
<feature type="transmembrane region" description="Helical" evidence="6">
    <location>
        <begin position="419"/>
        <end position="442"/>
    </location>
</feature>
<feature type="transmembrane region" description="Helical" evidence="6">
    <location>
        <begin position="116"/>
        <end position="134"/>
    </location>
</feature>
<dbReference type="Pfam" id="PF07690">
    <property type="entry name" value="MFS_1"/>
    <property type="match status" value="1"/>
</dbReference>
<comment type="subcellular location">
    <subcellularLocation>
        <location evidence="1">Membrane</location>
        <topology evidence="1">Multi-pass membrane protein</topology>
    </subcellularLocation>
</comment>
<proteinExistence type="predicted"/>
<protein>
    <recommendedName>
        <fullName evidence="7">Major facilitator superfamily (MFS) profile domain-containing protein</fullName>
    </recommendedName>
</protein>
<feature type="transmembrane region" description="Helical" evidence="6">
    <location>
        <begin position="463"/>
        <end position="485"/>
    </location>
</feature>
<dbReference type="SUPFAM" id="SSF103473">
    <property type="entry name" value="MFS general substrate transporter"/>
    <property type="match status" value="1"/>
</dbReference>
<evidence type="ECO:0000256" key="2">
    <source>
        <dbReference type="ARBA" id="ARBA00022692"/>
    </source>
</evidence>
<dbReference type="RefSeq" id="XP_016249969.1">
    <property type="nucleotide sequence ID" value="XM_016392450.1"/>
</dbReference>
<feature type="transmembrane region" description="Helical" evidence="6">
    <location>
        <begin position="86"/>
        <end position="104"/>
    </location>
</feature>
<feature type="transmembrane region" description="Helical" evidence="6">
    <location>
        <begin position="252"/>
        <end position="271"/>
    </location>
</feature>
<sequence length="569" mass="60907">MQTSSLPTLDETTPLIINNSQSLESDAASTESDSSGDEAPKKPLTFEIMSMLSVLFTGVLVANVDMTFMVATYPQISSELHAFRDGSWLLISYMLAMCASQPLYGKLSNIFGRKRLLIAAYLLYALGSCICAVSRDIRQIIVGRVIGGAGGAGLVCLVSIIITDVVPLREVAVYRSYVNVVQTIGRSLGAPVGGLVVEKLGWRVAFACIGSFTAAGALLVAWRLKLGGNGSSKRDQERVHESSWELLKMVDFLGSIFLSLSIVALLLIFSLGGEKLAWDDPRIFVLAAGTIAFGGLFYATETYWAAEPIFPPSLLTRRPVLTSYSLLALQNAAQGAASLSIPLFFQVLLSVGPSAAGSYLLPSVVGNTVGGLITGMYIKRYGRYKFPFFVAGLVSVCAYTMMCLRWGTEPGFMPVLEDMYIIGGGLGTGMVHAAAFVVLTAGPPATPVEEQGERHHDEQVQENIAITGSGIYLSGNIGGTIGFSLSSATLRWMVEHSLAQHLTGKELEYVRKKALESVGWVQGLRDGSRLKGIVVDAYVSGAHGTFVVATVCSALTIVVSLFIIEHKLR</sequence>
<dbReference type="InterPro" id="IPR036259">
    <property type="entry name" value="MFS_trans_sf"/>
</dbReference>
<feature type="transmembrane region" description="Helical" evidence="6">
    <location>
        <begin position="283"/>
        <end position="306"/>
    </location>
</feature>
<feature type="transmembrane region" description="Helical" evidence="6">
    <location>
        <begin position="141"/>
        <end position="162"/>
    </location>
</feature>
<accession>A0A0D2CF68</accession>
<feature type="domain" description="Major facilitator superfamily (MFS) profile" evidence="7">
    <location>
        <begin position="51"/>
        <end position="568"/>
    </location>
</feature>
<keyword evidence="2 6" id="KW-0812">Transmembrane</keyword>
<evidence type="ECO:0000313" key="9">
    <source>
        <dbReference type="Proteomes" id="UP000054466"/>
    </source>
</evidence>
<feature type="transmembrane region" description="Helical" evidence="6">
    <location>
        <begin position="204"/>
        <end position="224"/>
    </location>
</feature>
<keyword evidence="9" id="KW-1185">Reference proteome</keyword>
<dbReference type="GeneID" id="27344736"/>
<feature type="transmembrane region" description="Helical" evidence="6">
    <location>
        <begin position="48"/>
        <end position="74"/>
    </location>
</feature>
<feature type="transmembrane region" description="Helical" evidence="6">
    <location>
        <begin position="386"/>
        <end position="407"/>
    </location>
</feature>
<dbReference type="EMBL" id="KN847042">
    <property type="protein sequence ID" value="KIW29753.1"/>
    <property type="molecule type" value="Genomic_DNA"/>
</dbReference>
<gene>
    <name evidence="8" type="ORF">PV07_05542</name>
</gene>
<dbReference type="PANTHER" id="PTHR23501:SF33">
    <property type="entry name" value="MAJOR FACILITATOR SUPERFAMILY (MFS) PROFILE DOMAIN-CONTAINING PROTEIN"/>
    <property type="match status" value="1"/>
</dbReference>
<dbReference type="AlphaFoldDB" id="A0A0D2CF68"/>
<dbReference type="Proteomes" id="UP000054466">
    <property type="component" value="Unassembled WGS sequence"/>
</dbReference>
<evidence type="ECO:0000256" key="4">
    <source>
        <dbReference type="ARBA" id="ARBA00023136"/>
    </source>
</evidence>
<dbReference type="VEuPathDB" id="FungiDB:PV07_05542"/>
<name>A0A0D2CF68_9EURO</name>